<dbReference type="HOGENOM" id="CLU_017290_4_0_1"/>
<dbReference type="OrthoDB" id="3364440at2759"/>
<dbReference type="InterPro" id="IPR006680">
    <property type="entry name" value="Amidohydro-rel"/>
</dbReference>
<keyword evidence="3" id="KW-1185">Reference proteome</keyword>
<reference evidence="2 3" key="1">
    <citation type="journal article" date="2013" name="PLoS ONE">
        <title>Genomic and secretomic analyses reveal unique features of the lignocellulolytic enzyme system of Penicillium decumbens.</title>
        <authorList>
            <person name="Liu G."/>
            <person name="Zhang L."/>
            <person name="Wei X."/>
            <person name="Zou G."/>
            <person name="Qin Y."/>
            <person name="Ma L."/>
            <person name="Li J."/>
            <person name="Zheng H."/>
            <person name="Wang S."/>
            <person name="Wang C."/>
            <person name="Xun L."/>
            <person name="Zhao G.-P."/>
            <person name="Zhou Z."/>
            <person name="Qu Y."/>
        </authorList>
    </citation>
    <scope>NUCLEOTIDE SEQUENCE [LARGE SCALE GENOMIC DNA]</scope>
    <source>
        <strain evidence="3">114-2 / CGMCC 5302</strain>
    </source>
</reference>
<dbReference type="SUPFAM" id="SSF51556">
    <property type="entry name" value="Metallo-dependent hydrolases"/>
    <property type="match status" value="1"/>
</dbReference>
<dbReference type="PANTHER" id="PTHR43383">
    <property type="entry name" value="NODULIN 6"/>
    <property type="match status" value="1"/>
</dbReference>
<dbReference type="PANTHER" id="PTHR43383:SF2">
    <property type="entry name" value="AMIDOHYDROLASE 2 FAMILY PROTEIN"/>
    <property type="match status" value="1"/>
</dbReference>
<evidence type="ECO:0000313" key="2">
    <source>
        <dbReference type="EMBL" id="EPS26846.1"/>
    </source>
</evidence>
<dbReference type="InterPro" id="IPR032466">
    <property type="entry name" value="Metal_Hydrolase"/>
</dbReference>
<dbReference type="AlphaFoldDB" id="S7ZDV9"/>
<dbReference type="eggNOG" id="KOG0683">
    <property type="taxonomic scope" value="Eukaryota"/>
</dbReference>
<gene>
    <name evidence="2" type="ORF">PDE_01785</name>
</gene>
<dbReference type="PhylomeDB" id="S7ZDV9"/>
<proteinExistence type="predicted"/>
<protein>
    <recommendedName>
        <fullName evidence="1">Amidohydrolase-related domain-containing protein</fullName>
    </recommendedName>
</protein>
<evidence type="ECO:0000259" key="1">
    <source>
        <dbReference type="Pfam" id="PF04909"/>
    </source>
</evidence>
<dbReference type="Gene3D" id="3.20.20.140">
    <property type="entry name" value="Metal-dependent hydrolases"/>
    <property type="match status" value="1"/>
</dbReference>
<dbReference type="Pfam" id="PF04909">
    <property type="entry name" value="Amidohydro_2"/>
    <property type="match status" value="1"/>
</dbReference>
<dbReference type="EMBL" id="KB644409">
    <property type="protein sequence ID" value="EPS26846.1"/>
    <property type="molecule type" value="Genomic_DNA"/>
</dbReference>
<dbReference type="STRING" id="933388.S7ZDV9"/>
<evidence type="ECO:0000313" key="3">
    <source>
        <dbReference type="Proteomes" id="UP000019376"/>
    </source>
</evidence>
<name>S7ZDV9_PENO1</name>
<accession>S7ZDV9</accession>
<sequence>MDPLLLLKNFIRHHPHIDHHAHHIPNRYSASHESDYPVECVLIESWAHRLETSHASLPSQRAINQLGELYGTLCSTWEDVVAARTQYLKEDYNGMLRRSLHGTHMLLLSDPLVDGTYSDGDGLVQSREWHDRFAPSPMKIIVCIETIAESVLSDIMNEDRRSEESVWSLFRTKFLDAIELAMSDSAVVAFKTDVCTRSGLDVAPTSPDDASLTAALHRILDLGSKKHGYKFEEKLVLDWMVLQIMKRNSSRYGGLSVKPLQFSTALTTDEMGRSETRPGRENPILLQPIIREYPGSPVVLLHAAYPYTKEAGYLASRYPVVFVDFSKVFPCISRDGQERILRESLEIASTNRLLWSTGGQIYPETFWLSNRQFRQALEKILIEYVQCGDCNIMQAKNIAKDILFNNANKLYSLGQTAEYSL</sequence>
<feature type="domain" description="Amidohydrolase-related" evidence="1">
    <location>
        <begin position="282"/>
        <end position="369"/>
    </location>
</feature>
<dbReference type="GO" id="GO:0016787">
    <property type="term" value="F:hydrolase activity"/>
    <property type="evidence" value="ECO:0007669"/>
    <property type="project" value="InterPro"/>
</dbReference>
<organism evidence="2 3">
    <name type="scientific">Penicillium oxalicum (strain 114-2 / CGMCC 5302)</name>
    <name type="common">Penicillium decumbens</name>
    <dbReference type="NCBI Taxonomy" id="933388"/>
    <lineage>
        <taxon>Eukaryota</taxon>
        <taxon>Fungi</taxon>
        <taxon>Dikarya</taxon>
        <taxon>Ascomycota</taxon>
        <taxon>Pezizomycotina</taxon>
        <taxon>Eurotiomycetes</taxon>
        <taxon>Eurotiomycetidae</taxon>
        <taxon>Eurotiales</taxon>
        <taxon>Aspergillaceae</taxon>
        <taxon>Penicillium</taxon>
    </lineage>
</organism>
<dbReference type="Proteomes" id="UP000019376">
    <property type="component" value="Unassembled WGS sequence"/>
</dbReference>